<evidence type="ECO:0000313" key="4">
    <source>
        <dbReference type="Proteomes" id="UP001254165"/>
    </source>
</evidence>
<dbReference type="InterPro" id="IPR011991">
    <property type="entry name" value="ArsR-like_HTH"/>
</dbReference>
<proteinExistence type="predicted"/>
<reference evidence="3 4" key="1">
    <citation type="submission" date="2023-07" db="EMBL/GenBank/DDBJ databases">
        <title>Novel species of Thermanaerothrix with wide hydrolytic capabilities.</title>
        <authorList>
            <person name="Zayulina K.S."/>
            <person name="Podosokorskaya O.A."/>
            <person name="Elcheninov A.G."/>
        </authorList>
    </citation>
    <scope>NUCLEOTIDE SEQUENCE [LARGE SCALE GENOMIC DNA]</scope>
    <source>
        <strain evidence="3 4">4228-RoL</strain>
    </source>
</reference>
<organism evidence="3 4">
    <name type="scientific">Thermanaerothrix solaris</name>
    <dbReference type="NCBI Taxonomy" id="3058434"/>
    <lineage>
        <taxon>Bacteria</taxon>
        <taxon>Bacillati</taxon>
        <taxon>Chloroflexota</taxon>
        <taxon>Anaerolineae</taxon>
        <taxon>Anaerolineales</taxon>
        <taxon>Anaerolineaceae</taxon>
        <taxon>Thermanaerothrix</taxon>
    </lineage>
</organism>
<dbReference type="InterPro" id="IPR036388">
    <property type="entry name" value="WH-like_DNA-bd_sf"/>
</dbReference>
<dbReference type="SUPFAM" id="SSF46785">
    <property type="entry name" value="Winged helix' DNA-binding domain"/>
    <property type="match status" value="1"/>
</dbReference>
<protein>
    <submittedName>
        <fullName evidence="3">Helix-turn-helix domain-containing protein</fullName>
    </submittedName>
</protein>
<sequence>MAWRNRLELVLHPVRLRLILELVKGERTVDDLQAAIPEVSRPTLYRHLRRLEEGGLVRVVGQRAVRGTVEKSYTLATEQLILDQATMAHLSREEHLEFFVTFLSSLLGDYARYLAAHPAPDLQADGVGFHQHVFFLNEAEFQAFVRALNHALLPFAQNQAAPGRIPRLFATILMPLEITSNSEMTLGGEKNPHEDHHREPDQNL</sequence>
<feature type="region of interest" description="Disordered" evidence="1">
    <location>
        <begin position="183"/>
        <end position="204"/>
    </location>
</feature>
<evidence type="ECO:0000313" key="3">
    <source>
        <dbReference type="EMBL" id="MDT8898648.1"/>
    </source>
</evidence>
<evidence type="ECO:0000256" key="1">
    <source>
        <dbReference type="SAM" id="MobiDB-lite"/>
    </source>
</evidence>
<dbReference type="RefSeq" id="WP_315625311.1">
    <property type="nucleotide sequence ID" value="NZ_JAUHMF010000002.1"/>
</dbReference>
<dbReference type="Gene3D" id="6.10.140.2180">
    <property type="match status" value="1"/>
</dbReference>
<dbReference type="Pfam" id="PF12840">
    <property type="entry name" value="HTH_20"/>
    <property type="match status" value="1"/>
</dbReference>
<dbReference type="SMART" id="SM00418">
    <property type="entry name" value="HTH_ARSR"/>
    <property type="match status" value="1"/>
</dbReference>
<dbReference type="InterPro" id="IPR001845">
    <property type="entry name" value="HTH_ArsR_DNA-bd_dom"/>
</dbReference>
<keyword evidence="4" id="KW-1185">Reference proteome</keyword>
<comment type="caution">
    <text evidence="3">The sequence shown here is derived from an EMBL/GenBank/DDBJ whole genome shotgun (WGS) entry which is preliminary data.</text>
</comment>
<name>A0ABU3NP73_9CHLR</name>
<gene>
    <name evidence="3" type="ORF">QYE77_10230</name>
</gene>
<dbReference type="EMBL" id="JAUHMF010000002">
    <property type="protein sequence ID" value="MDT8898648.1"/>
    <property type="molecule type" value="Genomic_DNA"/>
</dbReference>
<feature type="domain" description="HTH arsR-type" evidence="2">
    <location>
        <begin position="5"/>
        <end position="86"/>
    </location>
</feature>
<dbReference type="InterPro" id="IPR036390">
    <property type="entry name" value="WH_DNA-bd_sf"/>
</dbReference>
<feature type="compositionally biased region" description="Basic and acidic residues" evidence="1">
    <location>
        <begin position="190"/>
        <end position="204"/>
    </location>
</feature>
<dbReference type="Gene3D" id="1.10.10.10">
    <property type="entry name" value="Winged helix-like DNA-binding domain superfamily/Winged helix DNA-binding domain"/>
    <property type="match status" value="1"/>
</dbReference>
<accession>A0ABU3NP73</accession>
<dbReference type="CDD" id="cd00090">
    <property type="entry name" value="HTH_ARSR"/>
    <property type="match status" value="1"/>
</dbReference>
<dbReference type="Proteomes" id="UP001254165">
    <property type="component" value="Unassembled WGS sequence"/>
</dbReference>
<evidence type="ECO:0000259" key="2">
    <source>
        <dbReference type="SMART" id="SM00418"/>
    </source>
</evidence>